<evidence type="ECO:0000313" key="3">
    <source>
        <dbReference type="Proteomes" id="UP000886819"/>
    </source>
</evidence>
<dbReference type="Proteomes" id="UP000886819">
    <property type="component" value="Unassembled WGS sequence"/>
</dbReference>
<gene>
    <name evidence="2" type="ORF">IAA66_00240</name>
</gene>
<proteinExistence type="predicted"/>
<accession>A0A9D1CHR1</accession>
<dbReference type="AlphaFoldDB" id="A0A9D1CHR1"/>
<dbReference type="SUPFAM" id="SSF56601">
    <property type="entry name" value="beta-lactamase/transpeptidase-like"/>
    <property type="match status" value="1"/>
</dbReference>
<name>A0A9D1CHR1_9FIRM</name>
<reference evidence="2" key="2">
    <citation type="journal article" date="2021" name="PeerJ">
        <title>Extensive microbial diversity within the chicken gut microbiome revealed by metagenomics and culture.</title>
        <authorList>
            <person name="Gilroy R."/>
            <person name="Ravi A."/>
            <person name="Getino M."/>
            <person name="Pursley I."/>
            <person name="Horton D.L."/>
            <person name="Alikhan N.F."/>
            <person name="Baker D."/>
            <person name="Gharbi K."/>
            <person name="Hall N."/>
            <person name="Watson M."/>
            <person name="Adriaenssens E.M."/>
            <person name="Foster-Nyarko E."/>
            <person name="Jarju S."/>
            <person name="Secka A."/>
            <person name="Antonio M."/>
            <person name="Oren A."/>
            <person name="Chaudhuri R.R."/>
            <person name="La Ragione R."/>
            <person name="Hildebrand F."/>
            <person name="Pallen M.J."/>
        </authorList>
    </citation>
    <scope>NUCLEOTIDE SEQUENCE</scope>
    <source>
        <strain evidence="2">ChiHile30-977</strain>
    </source>
</reference>
<feature type="domain" description="Beta-lactamase-related" evidence="1">
    <location>
        <begin position="52"/>
        <end position="331"/>
    </location>
</feature>
<dbReference type="InterPro" id="IPR001466">
    <property type="entry name" value="Beta-lactam-related"/>
</dbReference>
<evidence type="ECO:0000259" key="1">
    <source>
        <dbReference type="Pfam" id="PF00144"/>
    </source>
</evidence>
<dbReference type="EMBL" id="DVFI01000003">
    <property type="protein sequence ID" value="HIQ62000.1"/>
    <property type="molecule type" value="Genomic_DNA"/>
</dbReference>
<dbReference type="Pfam" id="PF00144">
    <property type="entry name" value="Beta-lactamase"/>
    <property type="match status" value="1"/>
</dbReference>
<sequence length="359" mass="38815">MPRNVHPVAALALRARRLLQRNQTVAEALAPFGPMGWCAGIMKEGREPMFFFGGEAVQGERPVERDTIFRIASVSKMFGAAAALRLVRAGKLTLDGDISDVFGFRVTPAITLRQLLTHTASLRDGVYDAALESGNLPPLNELLPKSFAGYAPGTRYSYSNLGAGVAGMLVEKASGMLFDDYVRSQFFLPYGVDASFHPQRIRDAQRLANCYEMPGGQLSYHAVAIAKEPLDEQPNPLRHYIVPAGKLMISAPNLLACVRRLWLEDRDMFVHQKGIGSVPGDSGRGLGCSMGIDAFGCTTWGHQGNAYGAIAQAWIAPERQTYAVLLTNGVKQRSVGGFNLAGQSAICALLDTAEAAWGR</sequence>
<comment type="caution">
    <text evidence="2">The sequence shown here is derived from an EMBL/GenBank/DDBJ whole genome shotgun (WGS) entry which is preliminary data.</text>
</comment>
<dbReference type="InterPro" id="IPR012338">
    <property type="entry name" value="Beta-lactam/transpept-like"/>
</dbReference>
<evidence type="ECO:0000313" key="2">
    <source>
        <dbReference type="EMBL" id="HIQ62000.1"/>
    </source>
</evidence>
<organism evidence="2 3">
    <name type="scientific">Candidatus Avichristensenella intestinipullorum</name>
    <dbReference type="NCBI Taxonomy" id="2840693"/>
    <lineage>
        <taxon>Bacteria</taxon>
        <taxon>Bacillati</taxon>
        <taxon>Bacillota</taxon>
        <taxon>Clostridia</taxon>
        <taxon>Candidatus Avichristensenella</taxon>
    </lineage>
</organism>
<dbReference type="Gene3D" id="3.40.710.10">
    <property type="entry name" value="DD-peptidase/beta-lactamase superfamily"/>
    <property type="match status" value="1"/>
</dbReference>
<dbReference type="PANTHER" id="PTHR46825:SF9">
    <property type="entry name" value="BETA-LACTAMASE-RELATED DOMAIN-CONTAINING PROTEIN"/>
    <property type="match status" value="1"/>
</dbReference>
<protein>
    <submittedName>
        <fullName evidence="2">Beta-lactamase family protein</fullName>
    </submittedName>
</protein>
<reference evidence="2" key="1">
    <citation type="submission" date="2020-10" db="EMBL/GenBank/DDBJ databases">
        <authorList>
            <person name="Gilroy R."/>
        </authorList>
    </citation>
    <scope>NUCLEOTIDE SEQUENCE</scope>
    <source>
        <strain evidence="2">ChiHile30-977</strain>
    </source>
</reference>
<dbReference type="PANTHER" id="PTHR46825">
    <property type="entry name" value="D-ALANYL-D-ALANINE-CARBOXYPEPTIDASE/ENDOPEPTIDASE AMPH"/>
    <property type="match status" value="1"/>
</dbReference>
<dbReference type="InterPro" id="IPR050491">
    <property type="entry name" value="AmpC-like"/>
</dbReference>